<dbReference type="Gene3D" id="3.90.1590.10">
    <property type="entry name" value="glutathione-dependent formaldehyde- activating enzyme (gfa)"/>
    <property type="match status" value="1"/>
</dbReference>
<organism evidence="6 7">
    <name type="scientific">Coniophora puteana (strain RWD-64-598)</name>
    <name type="common">Brown rot fungus</name>
    <dbReference type="NCBI Taxonomy" id="741705"/>
    <lineage>
        <taxon>Eukaryota</taxon>
        <taxon>Fungi</taxon>
        <taxon>Dikarya</taxon>
        <taxon>Basidiomycota</taxon>
        <taxon>Agaricomycotina</taxon>
        <taxon>Agaricomycetes</taxon>
        <taxon>Agaricomycetidae</taxon>
        <taxon>Boletales</taxon>
        <taxon>Coniophorineae</taxon>
        <taxon>Coniophoraceae</taxon>
        <taxon>Coniophora</taxon>
    </lineage>
</organism>
<keyword evidence="7" id="KW-1185">Reference proteome</keyword>
<evidence type="ECO:0000256" key="2">
    <source>
        <dbReference type="ARBA" id="ARBA00022723"/>
    </source>
</evidence>
<keyword evidence="2" id="KW-0479">Metal-binding</keyword>
<dbReference type="Pfam" id="PF04828">
    <property type="entry name" value="GFA"/>
    <property type="match status" value="1"/>
</dbReference>
<dbReference type="Proteomes" id="UP000053558">
    <property type="component" value="Unassembled WGS sequence"/>
</dbReference>
<dbReference type="OMA" id="AVCHCRN"/>
<keyword evidence="4" id="KW-0456">Lyase</keyword>
<feature type="domain" description="CENP-V/GFA" evidence="5">
    <location>
        <begin position="4"/>
        <end position="136"/>
    </location>
</feature>
<proteinExistence type="inferred from homology"/>
<dbReference type="InterPro" id="IPR006913">
    <property type="entry name" value="CENP-V/GFA"/>
</dbReference>
<comment type="similarity">
    <text evidence="1">Belongs to the Gfa family.</text>
</comment>
<evidence type="ECO:0000256" key="1">
    <source>
        <dbReference type="ARBA" id="ARBA00005495"/>
    </source>
</evidence>
<dbReference type="PROSITE" id="PS51891">
    <property type="entry name" value="CENP_V_GFA"/>
    <property type="match status" value="1"/>
</dbReference>
<dbReference type="GeneID" id="19200988"/>
<evidence type="ECO:0000256" key="3">
    <source>
        <dbReference type="ARBA" id="ARBA00022833"/>
    </source>
</evidence>
<keyword evidence="3" id="KW-0862">Zinc</keyword>
<dbReference type="PANTHER" id="PTHR33337:SF40">
    <property type="entry name" value="CENP-V_GFA DOMAIN-CONTAINING PROTEIN-RELATED"/>
    <property type="match status" value="1"/>
</dbReference>
<evidence type="ECO:0000256" key="4">
    <source>
        <dbReference type="ARBA" id="ARBA00023239"/>
    </source>
</evidence>
<accession>A0A5M3MPY2</accession>
<reference evidence="7" key="1">
    <citation type="journal article" date="2012" name="Science">
        <title>The Paleozoic origin of enzymatic lignin decomposition reconstructed from 31 fungal genomes.</title>
        <authorList>
            <person name="Floudas D."/>
            <person name="Binder M."/>
            <person name="Riley R."/>
            <person name="Barry K."/>
            <person name="Blanchette R.A."/>
            <person name="Henrissat B."/>
            <person name="Martinez A.T."/>
            <person name="Otillar R."/>
            <person name="Spatafora J.W."/>
            <person name="Yadav J.S."/>
            <person name="Aerts A."/>
            <person name="Benoit I."/>
            <person name="Boyd A."/>
            <person name="Carlson A."/>
            <person name="Copeland A."/>
            <person name="Coutinho P.M."/>
            <person name="de Vries R.P."/>
            <person name="Ferreira P."/>
            <person name="Findley K."/>
            <person name="Foster B."/>
            <person name="Gaskell J."/>
            <person name="Glotzer D."/>
            <person name="Gorecki P."/>
            <person name="Heitman J."/>
            <person name="Hesse C."/>
            <person name="Hori C."/>
            <person name="Igarashi K."/>
            <person name="Jurgens J.A."/>
            <person name="Kallen N."/>
            <person name="Kersten P."/>
            <person name="Kohler A."/>
            <person name="Kuees U."/>
            <person name="Kumar T.K.A."/>
            <person name="Kuo A."/>
            <person name="LaButti K."/>
            <person name="Larrondo L.F."/>
            <person name="Lindquist E."/>
            <person name="Ling A."/>
            <person name="Lombard V."/>
            <person name="Lucas S."/>
            <person name="Lundell T."/>
            <person name="Martin R."/>
            <person name="McLaughlin D.J."/>
            <person name="Morgenstern I."/>
            <person name="Morin E."/>
            <person name="Murat C."/>
            <person name="Nagy L.G."/>
            <person name="Nolan M."/>
            <person name="Ohm R.A."/>
            <person name="Patyshakuliyeva A."/>
            <person name="Rokas A."/>
            <person name="Ruiz-Duenas F.J."/>
            <person name="Sabat G."/>
            <person name="Salamov A."/>
            <person name="Samejima M."/>
            <person name="Schmutz J."/>
            <person name="Slot J.C."/>
            <person name="St John F."/>
            <person name="Stenlid J."/>
            <person name="Sun H."/>
            <person name="Sun S."/>
            <person name="Syed K."/>
            <person name="Tsang A."/>
            <person name="Wiebenga A."/>
            <person name="Young D."/>
            <person name="Pisabarro A."/>
            <person name="Eastwood D.C."/>
            <person name="Martin F."/>
            <person name="Cullen D."/>
            <person name="Grigoriev I.V."/>
            <person name="Hibbett D.S."/>
        </authorList>
    </citation>
    <scope>NUCLEOTIDE SEQUENCE [LARGE SCALE GENOMIC DNA]</scope>
    <source>
        <strain evidence="7">RWD-64-598 SS2</strain>
    </source>
</reference>
<dbReference type="GO" id="GO:0016846">
    <property type="term" value="F:carbon-sulfur lyase activity"/>
    <property type="evidence" value="ECO:0007669"/>
    <property type="project" value="InterPro"/>
</dbReference>
<sequence>MPTHKGSCLCQAVQYEATVPEGGPSMSTVCHCQDCQKWSGSAFASNFILPATDLKLTKGAEGAEIKVYTITNTTSGKALMKYFCDTCGSALYNKSEVDDRIVAIASGTLDDPIDATAQSMTEFFCVNRRTWLKPLDGAKQTHKLFE</sequence>
<gene>
    <name evidence="6" type="ORF">CONPUDRAFT_137206</name>
</gene>
<dbReference type="SUPFAM" id="SSF51316">
    <property type="entry name" value="Mss4-like"/>
    <property type="match status" value="1"/>
</dbReference>
<dbReference type="PANTHER" id="PTHR33337">
    <property type="entry name" value="GFA DOMAIN-CONTAINING PROTEIN"/>
    <property type="match status" value="1"/>
</dbReference>
<dbReference type="EMBL" id="JH711578">
    <property type="protein sequence ID" value="EIW81117.1"/>
    <property type="molecule type" value="Genomic_DNA"/>
</dbReference>
<protein>
    <recommendedName>
        <fullName evidence="5">CENP-V/GFA domain-containing protein</fullName>
    </recommendedName>
</protein>
<dbReference type="KEGG" id="cput:CONPUDRAFT_137206"/>
<dbReference type="InterPro" id="IPR011057">
    <property type="entry name" value="Mss4-like_sf"/>
</dbReference>
<comment type="caution">
    <text evidence="6">The sequence shown here is derived from an EMBL/GenBank/DDBJ whole genome shotgun (WGS) entry which is preliminary data.</text>
</comment>
<evidence type="ECO:0000313" key="7">
    <source>
        <dbReference type="Proteomes" id="UP000053558"/>
    </source>
</evidence>
<name>A0A5M3MPY2_CONPW</name>
<dbReference type="GO" id="GO:0046872">
    <property type="term" value="F:metal ion binding"/>
    <property type="evidence" value="ECO:0007669"/>
    <property type="project" value="UniProtKB-KW"/>
</dbReference>
<dbReference type="OrthoDB" id="9985472at2759"/>
<evidence type="ECO:0000313" key="6">
    <source>
        <dbReference type="EMBL" id="EIW81117.1"/>
    </source>
</evidence>
<dbReference type="RefSeq" id="XP_007768534.1">
    <property type="nucleotide sequence ID" value="XM_007770344.1"/>
</dbReference>
<dbReference type="AlphaFoldDB" id="A0A5M3MPY2"/>
<evidence type="ECO:0000259" key="5">
    <source>
        <dbReference type="PROSITE" id="PS51891"/>
    </source>
</evidence>